<gene>
    <name evidence="2" type="ORF">PNE45_08050</name>
</gene>
<name>A0AAP3V9V4_9FIRM</name>
<dbReference type="RefSeq" id="WP_015515930.1">
    <property type="nucleotide sequence ID" value="NZ_JADPAO010000012.1"/>
</dbReference>
<feature type="transmembrane region" description="Helical" evidence="1">
    <location>
        <begin position="25"/>
        <end position="46"/>
    </location>
</feature>
<sequence length="47" mass="5031">MEVNEKFCVMTKEDELMVDGGIAPILIYTGALAGGWLLGHIVGYFAG</sequence>
<evidence type="ECO:0008006" key="4">
    <source>
        <dbReference type="Google" id="ProtNLM"/>
    </source>
</evidence>
<accession>A0AAP3V9V4</accession>
<dbReference type="AlphaFoldDB" id="A0AAP3V9V4"/>
<evidence type="ECO:0000256" key="1">
    <source>
        <dbReference type="SAM" id="Phobius"/>
    </source>
</evidence>
<evidence type="ECO:0000313" key="3">
    <source>
        <dbReference type="Proteomes" id="UP001212823"/>
    </source>
</evidence>
<keyword evidence="1" id="KW-0812">Transmembrane</keyword>
<keyword evidence="1" id="KW-1133">Transmembrane helix</keyword>
<dbReference type="Proteomes" id="UP001212823">
    <property type="component" value="Unassembled WGS sequence"/>
</dbReference>
<comment type="caution">
    <text evidence="2">The sequence shown here is derived from an EMBL/GenBank/DDBJ whole genome shotgun (WGS) entry which is preliminary data.</text>
</comment>
<organism evidence="2 3">
    <name type="scientific">Agathobacter rectalis</name>
    <dbReference type="NCBI Taxonomy" id="39491"/>
    <lineage>
        <taxon>Bacteria</taxon>
        <taxon>Bacillati</taxon>
        <taxon>Bacillota</taxon>
        <taxon>Clostridia</taxon>
        <taxon>Lachnospirales</taxon>
        <taxon>Lachnospiraceae</taxon>
        <taxon>Agathobacter</taxon>
    </lineage>
</organism>
<evidence type="ECO:0000313" key="2">
    <source>
        <dbReference type="EMBL" id="MDB8017984.1"/>
    </source>
</evidence>
<proteinExistence type="predicted"/>
<dbReference type="EMBL" id="JAQLYE010000012">
    <property type="protein sequence ID" value="MDB8017984.1"/>
    <property type="molecule type" value="Genomic_DNA"/>
</dbReference>
<keyword evidence="1" id="KW-0472">Membrane</keyword>
<protein>
    <recommendedName>
        <fullName evidence="4">Class IIb bacteriocin, lactobin A/cerein 7B family</fullName>
    </recommendedName>
</protein>
<reference evidence="2" key="1">
    <citation type="submission" date="2023-01" db="EMBL/GenBank/DDBJ databases">
        <title>Human gut microbiome strain richness.</title>
        <authorList>
            <person name="Chen-Liaw A."/>
        </authorList>
    </citation>
    <scope>NUCLEOTIDE SEQUENCE</scope>
    <source>
        <strain evidence="2">1001283st1_D2_1001283B150209_150212</strain>
    </source>
</reference>